<dbReference type="Proteomes" id="UP001501509">
    <property type="component" value="Unassembled WGS sequence"/>
</dbReference>
<name>A0ABN3PZT6_9ACTN</name>
<sequence length="217" mass="22387">MSTSVRDASGDASPAPGGRVRREGRAASRAASSGGGAIALTGRGGIVVVFGTGLFGALFARWFDLAILAGLAFAVGCALAAFMTRPADLLTLAVSPPLVFFAVTFLAEVLTTVGEGSLVRGVTVGLVTTMASTAPWLFLGTILVIAISVPRGLVTAFRELRTKLAGSRLFEEEENENPVRWDETPATGPGPVPGPGPGPGRPRHARKEEQLPHGDVD</sequence>
<feature type="transmembrane region" description="Helical" evidence="2">
    <location>
        <begin position="37"/>
        <end position="59"/>
    </location>
</feature>
<keyword evidence="2" id="KW-0472">Membrane</keyword>
<comment type="caution">
    <text evidence="4">The sequence shown here is derived from an EMBL/GenBank/DDBJ whole genome shotgun (WGS) entry which is preliminary data.</text>
</comment>
<accession>A0ABN3PZT6</accession>
<evidence type="ECO:0000256" key="1">
    <source>
        <dbReference type="SAM" id="MobiDB-lite"/>
    </source>
</evidence>
<reference evidence="4 5" key="1">
    <citation type="journal article" date="2019" name="Int. J. Syst. Evol. Microbiol.">
        <title>The Global Catalogue of Microorganisms (GCM) 10K type strain sequencing project: providing services to taxonomists for standard genome sequencing and annotation.</title>
        <authorList>
            <consortium name="The Broad Institute Genomics Platform"/>
            <consortium name="The Broad Institute Genome Sequencing Center for Infectious Disease"/>
            <person name="Wu L."/>
            <person name="Ma J."/>
        </authorList>
    </citation>
    <scope>NUCLEOTIDE SEQUENCE [LARGE SCALE GENOMIC DNA]</scope>
    <source>
        <strain evidence="4 5">JCM 6833</strain>
    </source>
</reference>
<dbReference type="InterPro" id="IPR046672">
    <property type="entry name" value="DUF6542"/>
</dbReference>
<proteinExistence type="predicted"/>
<organism evidence="4 5">
    <name type="scientific">Actinomadura fulvescens</name>
    <dbReference type="NCBI Taxonomy" id="46160"/>
    <lineage>
        <taxon>Bacteria</taxon>
        <taxon>Bacillati</taxon>
        <taxon>Actinomycetota</taxon>
        <taxon>Actinomycetes</taxon>
        <taxon>Streptosporangiales</taxon>
        <taxon>Thermomonosporaceae</taxon>
        <taxon>Actinomadura</taxon>
    </lineage>
</organism>
<feature type="region of interest" description="Disordered" evidence="1">
    <location>
        <begin position="1"/>
        <end position="26"/>
    </location>
</feature>
<evidence type="ECO:0000313" key="4">
    <source>
        <dbReference type="EMBL" id="GAA2604092.1"/>
    </source>
</evidence>
<evidence type="ECO:0000256" key="2">
    <source>
        <dbReference type="SAM" id="Phobius"/>
    </source>
</evidence>
<evidence type="ECO:0000313" key="5">
    <source>
        <dbReference type="Proteomes" id="UP001501509"/>
    </source>
</evidence>
<dbReference type="RefSeq" id="WP_344543412.1">
    <property type="nucleotide sequence ID" value="NZ_BAAATD010000005.1"/>
</dbReference>
<keyword evidence="2" id="KW-0812">Transmembrane</keyword>
<dbReference type="EMBL" id="BAAATD010000005">
    <property type="protein sequence ID" value="GAA2604092.1"/>
    <property type="molecule type" value="Genomic_DNA"/>
</dbReference>
<feature type="domain" description="DUF6542" evidence="3">
    <location>
        <begin position="40"/>
        <end position="155"/>
    </location>
</feature>
<keyword evidence="5" id="KW-1185">Reference proteome</keyword>
<gene>
    <name evidence="4" type="ORF">GCM10010411_42780</name>
</gene>
<dbReference type="Pfam" id="PF20177">
    <property type="entry name" value="DUF6542"/>
    <property type="match status" value="1"/>
</dbReference>
<feature type="transmembrane region" description="Helical" evidence="2">
    <location>
        <begin position="89"/>
        <end position="113"/>
    </location>
</feature>
<feature type="transmembrane region" description="Helical" evidence="2">
    <location>
        <begin position="65"/>
        <end position="82"/>
    </location>
</feature>
<protein>
    <recommendedName>
        <fullName evidence="3">DUF6542 domain-containing protein</fullName>
    </recommendedName>
</protein>
<feature type="transmembrane region" description="Helical" evidence="2">
    <location>
        <begin position="133"/>
        <end position="154"/>
    </location>
</feature>
<evidence type="ECO:0000259" key="3">
    <source>
        <dbReference type="Pfam" id="PF20177"/>
    </source>
</evidence>
<feature type="compositionally biased region" description="Pro residues" evidence="1">
    <location>
        <begin position="188"/>
        <end position="200"/>
    </location>
</feature>
<feature type="compositionally biased region" description="Basic and acidic residues" evidence="1">
    <location>
        <begin position="206"/>
        <end position="217"/>
    </location>
</feature>
<feature type="region of interest" description="Disordered" evidence="1">
    <location>
        <begin position="171"/>
        <end position="217"/>
    </location>
</feature>
<keyword evidence="2" id="KW-1133">Transmembrane helix</keyword>